<feature type="region of interest" description="Disordered" evidence="1">
    <location>
        <begin position="168"/>
        <end position="274"/>
    </location>
</feature>
<sequence>MSDFLNSSPSRHIDPELYNDGRSGNDKEKSTRVLPPPSATKQLPSNISGYSPFIARTIYNDQVISYSSTPTSKLINGVLANSGADGDYGSGLNLTPFLTHNLNVYANSNTNSAGAPSMTPFYDKSLHLTDFFIDTPIKSTPFKDVGTITPSKFKFGSDKKTFKQSIFHDPRSAQKRSITELDTPQRHSSVVIKDLAKETPSRPPLKETNKTVFNAQNTNTDTTTPSKRLVETPKAPAPVSSPSTLIMSSAVRSPPASEKRQKTVPASPTPQKTAIDESLKPRMGVFSEKTKRPDYRPPLQKNKVMKNRSQMQAGMNKFQIVFTDVQSLVSNKKKKQKKKRDDSPDVHNAPMQPMYMYPQNHVIHQARPIQPPPPASLQPGMSDSKENSVNNSMNTSHLNLSASTDHTSFEIAGQHASTTTPNGKYFLDKVFEKPSPANHGQYVMQGYHNMPPPPAGSRPPTYHDMQQGPMVMMMSTPQHQNVVNYPVPNNESSPDDEYFSQMVPVMGANGQPILVPMRYDEKQS</sequence>
<evidence type="ECO:0000313" key="2">
    <source>
        <dbReference type="EMBL" id="EDK39898.2"/>
    </source>
</evidence>
<evidence type="ECO:0000256" key="1">
    <source>
        <dbReference type="SAM" id="MobiDB-lite"/>
    </source>
</evidence>
<keyword evidence="3" id="KW-1185">Reference proteome</keyword>
<feature type="compositionally biased region" description="Polar residues" evidence="1">
    <location>
        <begin position="240"/>
        <end position="251"/>
    </location>
</feature>
<dbReference type="RefSeq" id="XP_001483267.2">
    <property type="nucleotide sequence ID" value="XM_001483217.1"/>
</dbReference>
<dbReference type="VEuPathDB" id="FungiDB:PGUG_03996"/>
<evidence type="ECO:0000313" key="3">
    <source>
        <dbReference type="Proteomes" id="UP000001997"/>
    </source>
</evidence>
<feature type="region of interest" description="Disordered" evidence="1">
    <location>
        <begin position="329"/>
        <end position="353"/>
    </location>
</feature>
<proteinExistence type="predicted"/>
<gene>
    <name evidence="2" type="ORF">PGUG_03996</name>
</gene>
<name>A5DL45_PICGU</name>
<organism evidence="2 3">
    <name type="scientific">Meyerozyma guilliermondii (strain ATCC 6260 / CBS 566 / DSM 6381 / JCM 1539 / NBRC 10279 / NRRL Y-324)</name>
    <name type="common">Yeast</name>
    <name type="synonym">Candida guilliermondii</name>
    <dbReference type="NCBI Taxonomy" id="294746"/>
    <lineage>
        <taxon>Eukaryota</taxon>
        <taxon>Fungi</taxon>
        <taxon>Dikarya</taxon>
        <taxon>Ascomycota</taxon>
        <taxon>Saccharomycotina</taxon>
        <taxon>Pichiomycetes</taxon>
        <taxon>Debaryomycetaceae</taxon>
        <taxon>Meyerozyma</taxon>
    </lineage>
</organism>
<feature type="region of interest" description="Disordered" evidence="1">
    <location>
        <begin position="1"/>
        <end position="45"/>
    </location>
</feature>
<feature type="region of interest" description="Disordered" evidence="1">
    <location>
        <begin position="366"/>
        <end position="394"/>
    </location>
</feature>
<dbReference type="EMBL" id="CH408159">
    <property type="protein sequence ID" value="EDK39898.2"/>
    <property type="molecule type" value="Genomic_DNA"/>
</dbReference>
<dbReference type="AlphaFoldDB" id="A5DL45"/>
<reference evidence="2 3" key="1">
    <citation type="journal article" date="2009" name="Nature">
        <title>Evolution of pathogenicity and sexual reproduction in eight Candida genomes.</title>
        <authorList>
            <person name="Butler G."/>
            <person name="Rasmussen M.D."/>
            <person name="Lin M.F."/>
            <person name="Santos M.A."/>
            <person name="Sakthikumar S."/>
            <person name="Munro C.A."/>
            <person name="Rheinbay E."/>
            <person name="Grabherr M."/>
            <person name="Forche A."/>
            <person name="Reedy J.L."/>
            <person name="Agrafioti I."/>
            <person name="Arnaud M.B."/>
            <person name="Bates S."/>
            <person name="Brown A.J."/>
            <person name="Brunke S."/>
            <person name="Costanzo M.C."/>
            <person name="Fitzpatrick D.A."/>
            <person name="de Groot P.W."/>
            <person name="Harris D."/>
            <person name="Hoyer L.L."/>
            <person name="Hube B."/>
            <person name="Klis F.M."/>
            <person name="Kodira C."/>
            <person name="Lennard N."/>
            <person name="Logue M.E."/>
            <person name="Martin R."/>
            <person name="Neiman A.M."/>
            <person name="Nikolaou E."/>
            <person name="Quail M.A."/>
            <person name="Quinn J."/>
            <person name="Santos M.C."/>
            <person name="Schmitzberger F.F."/>
            <person name="Sherlock G."/>
            <person name="Shah P."/>
            <person name="Silverstein K.A."/>
            <person name="Skrzypek M.S."/>
            <person name="Soll D."/>
            <person name="Staggs R."/>
            <person name="Stansfield I."/>
            <person name="Stumpf M.P."/>
            <person name="Sudbery P.E."/>
            <person name="Srikantha T."/>
            <person name="Zeng Q."/>
            <person name="Berman J."/>
            <person name="Berriman M."/>
            <person name="Heitman J."/>
            <person name="Gow N.A."/>
            <person name="Lorenz M.C."/>
            <person name="Birren B.W."/>
            <person name="Kellis M."/>
            <person name="Cuomo C.A."/>
        </authorList>
    </citation>
    <scope>NUCLEOTIDE SEQUENCE [LARGE SCALE GENOMIC DNA]</scope>
    <source>
        <strain evidence="3">ATCC 6260 / CBS 566 / DSM 6381 / JCM 1539 / NBRC 10279 / NRRL Y-324</strain>
    </source>
</reference>
<dbReference type="HOGENOM" id="CLU_519816_0_0_1"/>
<protein>
    <submittedName>
        <fullName evidence="2">Uncharacterized protein</fullName>
    </submittedName>
</protein>
<dbReference type="OMA" id="QAGMNKF"/>
<dbReference type="OrthoDB" id="4086586at2759"/>
<dbReference type="KEGG" id="pgu:PGUG_03996"/>
<dbReference type="GeneID" id="5125235"/>
<accession>A5DL45</accession>
<dbReference type="eggNOG" id="ENOG502SX1R">
    <property type="taxonomic scope" value="Eukaryota"/>
</dbReference>
<dbReference type="Proteomes" id="UP000001997">
    <property type="component" value="Unassembled WGS sequence"/>
</dbReference>
<feature type="compositionally biased region" description="Basic and acidic residues" evidence="1">
    <location>
        <begin position="194"/>
        <end position="209"/>
    </location>
</feature>
<feature type="compositionally biased region" description="Basic and acidic residues" evidence="1">
    <location>
        <begin position="168"/>
        <end position="185"/>
    </location>
</feature>
<feature type="compositionally biased region" description="Polar residues" evidence="1">
    <location>
        <begin position="210"/>
        <end position="226"/>
    </location>
</feature>
<feature type="compositionally biased region" description="Polar residues" evidence="1">
    <location>
        <begin position="1"/>
        <end position="10"/>
    </location>
</feature>
<dbReference type="InParanoid" id="A5DL45"/>